<feature type="region of interest" description="Disordered" evidence="1">
    <location>
        <begin position="1"/>
        <end position="207"/>
    </location>
</feature>
<feature type="compositionally biased region" description="Polar residues" evidence="1">
    <location>
        <begin position="284"/>
        <end position="298"/>
    </location>
</feature>
<name>A0A9P4MT09_9PEZI</name>
<evidence type="ECO:0000313" key="2">
    <source>
        <dbReference type="EMBL" id="KAF2158036.1"/>
    </source>
</evidence>
<protein>
    <submittedName>
        <fullName evidence="2">Uncharacterized protein</fullName>
    </submittedName>
</protein>
<feature type="region of interest" description="Disordered" evidence="1">
    <location>
        <begin position="284"/>
        <end position="319"/>
    </location>
</feature>
<feature type="compositionally biased region" description="Pro residues" evidence="1">
    <location>
        <begin position="300"/>
        <end position="312"/>
    </location>
</feature>
<comment type="caution">
    <text evidence="2">The sequence shown here is derived from an EMBL/GenBank/DDBJ whole genome shotgun (WGS) entry which is preliminary data.</text>
</comment>
<dbReference type="EMBL" id="ML996081">
    <property type="protein sequence ID" value="KAF2158036.1"/>
    <property type="molecule type" value="Genomic_DNA"/>
</dbReference>
<feature type="compositionally biased region" description="Polar residues" evidence="1">
    <location>
        <begin position="22"/>
        <end position="36"/>
    </location>
</feature>
<evidence type="ECO:0000313" key="3">
    <source>
        <dbReference type="Proteomes" id="UP000799439"/>
    </source>
</evidence>
<keyword evidence="3" id="KW-1185">Reference proteome</keyword>
<evidence type="ECO:0000256" key="1">
    <source>
        <dbReference type="SAM" id="MobiDB-lite"/>
    </source>
</evidence>
<sequence length="342" mass="36858">MNQIQTPPYQQPSFSHPHGIYPQQQPHFTIPNSSASVPAPHNAFPPSQQSPHPLSFSRSQSPLVSPSNQDAHSLATPPPHSLTSPRQQQHQFQQSIPHPQQHTFQQAQPITGNGGKTGIQQASKPDLNSHSGNVTPSRIATFPPTTSSTPAPSLSSQQQQTGTASPQKYSMAAPPLPASVQRQHSPQSGSNPSVSQPSSPHSTSNTALERERVGLLLEINTALLEEMNSLLAQGKGGAVNQQQAALLKSQGLPNKMAADEYVQTFYRLQTNLSYLYSQPDMQALNPQKQAQPQQSNKGPTHPPHFMHPPPHMPSLGDKYGALRKLFPGWSGKDAAVGPTPVV</sequence>
<dbReference type="Proteomes" id="UP000799439">
    <property type="component" value="Unassembled WGS sequence"/>
</dbReference>
<accession>A0A9P4MT09</accession>
<feature type="compositionally biased region" description="Low complexity" evidence="1">
    <location>
        <begin position="143"/>
        <end position="161"/>
    </location>
</feature>
<organism evidence="2 3">
    <name type="scientific">Myriangium duriaei CBS 260.36</name>
    <dbReference type="NCBI Taxonomy" id="1168546"/>
    <lineage>
        <taxon>Eukaryota</taxon>
        <taxon>Fungi</taxon>
        <taxon>Dikarya</taxon>
        <taxon>Ascomycota</taxon>
        <taxon>Pezizomycotina</taxon>
        <taxon>Dothideomycetes</taxon>
        <taxon>Dothideomycetidae</taxon>
        <taxon>Myriangiales</taxon>
        <taxon>Myriangiaceae</taxon>
        <taxon>Myriangium</taxon>
    </lineage>
</organism>
<feature type="compositionally biased region" description="Polar residues" evidence="1">
    <location>
        <begin position="118"/>
        <end position="138"/>
    </location>
</feature>
<feature type="compositionally biased region" description="Polar residues" evidence="1">
    <location>
        <begin position="45"/>
        <end position="71"/>
    </location>
</feature>
<proteinExistence type="predicted"/>
<reference evidence="2" key="1">
    <citation type="journal article" date="2020" name="Stud. Mycol.">
        <title>101 Dothideomycetes genomes: a test case for predicting lifestyles and emergence of pathogens.</title>
        <authorList>
            <person name="Haridas S."/>
            <person name="Albert R."/>
            <person name="Binder M."/>
            <person name="Bloem J."/>
            <person name="Labutti K."/>
            <person name="Salamov A."/>
            <person name="Andreopoulos B."/>
            <person name="Baker S."/>
            <person name="Barry K."/>
            <person name="Bills G."/>
            <person name="Bluhm B."/>
            <person name="Cannon C."/>
            <person name="Castanera R."/>
            <person name="Culley D."/>
            <person name="Daum C."/>
            <person name="Ezra D."/>
            <person name="Gonzalez J."/>
            <person name="Henrissat B."/>
            <person name="Kuo A."/>
            <person name="Liang C."/>
            <person name="Lipzen A."/>
            <person name="Lutzoni F."/>
            <person name="Magnuson J."/>
            <person name="Mondo S."/>
            <person name="Nolan M."/>
            <person name="Ohm R."/>
            <person name="Pangilinan J."/>
            <person name="Park H.-J."/>
            <person name="Ramirez L."/>
            <person name="Alfaro M."/>
            <person name="Sun H."/>
            <person name="Tritt A."/>
            <person name="Yoshinaga Y."/>
            <person name="Zwiers L.-H."/>
            <person name="Turgeon B."/>
            <person name="Goodwin S."/>
            <person name="Spatafora J."/>
            <person name="Crous P."/>
            <person name="Grigoriev I."/>
        </authorList>
    </citation>
    <scope>NUCLEOTIDE SEQUENCE</scope>
    <source>
        <strain evidence="2">CBS 260.36</strain>
    </source>
</reference>
<feature type="compositionally biased region" description="Low complexity" evidence="1">
    <location>
        <begin position="85"/>
        <end position="102"/>
    </location>
</feature>
<dbReference type="OrthoDB" id="2530523at2759"/>
<dbReference type="AlphaFoldDB" id="A0A9P4MT09"/>
<gene>
    <name evidence="2" type="ORF">K461DRAFT_274282</name>
</gene>
<feature type="compositionally biased region" description="Low complexity" evidence="1">
    <location>
        <begin position="184"/>
        <end position="206"/>
    </location>
</feature>
<feature type="compositionally biased region" description="Polar residues" evidence="1">
    <location>
        <begin position="1"/>
        <end position="14"/>
    </location>
</feature>